<dbReference type="Pfam" id="PF00817">
    <property type="entry name" value="IMS"/>
    <property type="match status" value="1"/>
</dbReference>
<dbReference type="Gene3D" id="3.40.1170.60">
    <property type="match status" value="1"/>
</dbReference>
<sequence length="78" mass="8530">MPMFGLADVNSFYASCEALFRPDLRGKPVIVLSNNDGCVIARSAGAKALGIKMGVPWFQIKKETYSDVIHTFSSNYAL</sequence>
<dbReference type="SUPFAM" id="SSF56672">
    <property type="entry name" value="DNA/RNA polymerases"/>
    <property type="match status" value="1"/>
</dbReference>
<feature type="domain" description="UmuC" evidence="1">
    <location>
        <begin position="4"/>
        <end position="78"/>
    </location>
</feature>
<dbReference type="GO" id="GO:0003887">
    <property type="term" value="F:DNA-directed DNA polymerase activity"/>
    <property type="evidence" value="ECO:0007669"/>
    <property type="project" value="TreeGrafter"/>
</dbReference>
<dbReference type="PROSITE" id="PS50173">
    <property type="entry name" value="UMUC"/>
    <property type="match status" value="1"/>
</dbReference>
<geneLocation type="plasmid" evidence="2">
    <name>pEM65</name>
</geneLocation>
<dbReference type="PANTHER" id="PTHR11076">
    <property type="entry name" value="DNA REPAIR POLYMERASE UMUC / TRANSFERASE FAMILY MEMBER"/>
    <property type="match status" value="1"/>
</dbReference>
<accession>I1VYT4</accession>
<protein>
    <submittedName>
        <fullName evidence="2">Error-prone, lesion bypass DNA polymerase V (UmuC)</fullName>
    </submittedName>
</protein>
<organism evidence="2">
    <name type="scientific">Erwinia amylovora</name>
    <name type="common">Fire blight bacteria</name>
    <dbReference type="NCBI Taxonomy" id="552"/>
    <lineage>
        <taxon>Bacteria</taxon>
        <taxon>Pseudomonadati</taxon>
        <taxon>Pseudomonadota</taxon>
        <taxon>Gammaproteobacteria</taxon>
        <taxon>Enterobacterales</taxon>
        <taxon>Erwiniaceae</taxon>
        <taxon>Erwinia</taxon>
    </lineage>
</organism>
<dbReference type="PANTHER" id="PTHR11076:SF34">
    <property type="entry name" value="PROTEIN UMUC"/>
    <property type="match status" value="1"/>
</dbReference>
<evidence type="ECO:0000313" key="2">
    <source>
        <dbReference type="EMBL" id="AFI56326.1"/>
    </source>
</evidence>
<dbReference type="InterPro" id="IPR050116">
    <property type="entry name" value="DNA_polymerase-Y"/>
</dbReference>
<dbReference type="GO" id="GO:0005829">
    <property type="term" value="C:cytosol"/>
    <property type="evidence" value="ECO:0007669"/>
    <property type="project" value="TreeGrafter"/>
</dbReference>
<keyword evidence="2" id="KW-0614">Plasmid</keyword>
<reference evidence="2" key="1">
    <citation type="journal article" date="2013" name="Res. Microbiol.">
        <title>Deep sequencing revealed genome-wide single-nucleotide polymorphism and plasmid content of Erwinia amylovora strains isolated in Middle Atlas, Morocco.</title>
        <authorList>
            <person name="Hannou N."/>
            <person name="Mondy S."/>
            <person name="Planamente S."/>
            <person name="Moumni M."/>
            <person name="Llop P."/>
            <person name="Lopez M."/>
            <person name="Manceau C."/>
            <person name="Barny M.A."/>
            <person name="Faure D."/>
        </authorList>
    </citation>
    <scope>NUCLEOTIDE SEQUENCE</scope>
    <source>
        <strain evidence="2">CFBP7517</strain>
        <plasmid evidence="2">pEM65</plasmid>
    </source>
</reference>
<dbReference type="GO" id="GO:0006281">
    <property type="term" value="P:DNA repair"/>
    <property type="evidence" value="ECO:0007669"/>
    <property type="project" value="InterPro"/>
</dbReference>
<dbReference type="InterPro" id="IPR043502">
    <property type="entry name" value="DNA/RNA_pol_sf"/>
</dbReference>
<dbReference type="GO" id="GO:0042276">
    <property type="term" value="P:error-prone translesion synthesis"/>
    <property type="evidence" value="ECO:0007669"/>
    <property type="project" value="TreeGrafter"/>
</dbReference>
<dbReference type="AlphaFoldDB" id="I1VYT4"/>
<dbReference type="EMBL" id="JQ292796">
    <property type="protein sequence ID" value="AFI56326.1"/>
    <property type="molecule type" value="Genomic_DNA"/>
</dbReference>
<proteinExistence type="predicted"/>
<name>I1VYT4_ERWAM</name>
<evidence type="ECO:0000259" key="1">
    <source>
        <dbReference type="PROSITE" id="PS50173"/>
    </source>
</evidence>
<dbReference type="InterPro" id="IPR001126">
    <property type="entry name" value="UmuC"/>
</dbReference>
<dbReference type="GO" id="GO:0009432">
    <property type="term" value="P:SOS response"/>
    <property type="evidence" value="ECO:0007669"/>
    <property type="project" value="TreeGrafter"/>
</dbReference>